<dbReference type="GO" id="GO:0003700">
    <property type="term" value="F:DNA-binding transcription factor activity"/>
    <property type="evidence" value="ECO:0007669"/>
    <property type="project" value="InterPro"/>
</dbReference>
<evidence type="ECO:0000259" key="1">
    <source>
        <dbReference type="PROSITE" id="PS50995"/>
    </source>
</evidence>
<keyword evidence="3" id="KW-1185">Reference proteome</keyword>
<protein>
    <recommendedName>
        <fullName evidence="1">HTH marR-type domain-containing protein</fullName>
    </recommendedName>
</protein>
<dbReference type="SUPFAM" id="SSF46785">
    <property type="entry name" value="Winged helix' DNA-binding domain"/>
    <property type="match status" value="1"/>
</dbReference>
<reference evidence="2" key="1">
    <citation type="submission" date="2021-01" db="EMBL/GenBank/DDBJ databases">
        <title>Whole genome shotgun sequence of Planosporangium mesophilum NBRC 109066.</title>
        <authorList>
            <person name="Komaki H."/>
            <person name="Tamura T."/>
        </authorList>
    </citation>
    <scope>NUCLEOTIDE SEQUENCE</scope>
    <source>
        <strain evidence="2">NBRC 109066</strain>
    </source>
</reference>
<dbReference type="RefSeq" id="WP_168117576.1">
    <property type="nucleotide sequence ID" value="NZ_BOON01000008.1"/>
</dbReference>
<dbReference type="InterPro" id="IPR036388">
    <property type="entry name" value="WH-like_DNA-bd_sf"/>
</dbReference>
<dbReference type="Gene3D" id="1.10.10.10">
    <property type="entry name" value="Winged helix-like DNA-binding domain superfamily/Winged helix DNA-binding domain"/>
    <property type="match status" value="1"/>
</dbReference>
<dbReference type="InterPro" id="IPR052526">
    <property type="entry name" value="HTH-type_Bedaq_tolerance"/>
</dbReference>
<comment type="caution">
    <text evidence="2">The sequence shown here is derived from an EMBL/GenBank/DDBJ whole genome shotgun (WGS) entry which is preliminary data.</text>
</comment>
<dbReference type="AlphaFoldDB" id="A0A8J3TA78"/>
<organism evidence="2 3">
    <name type="scientific">Planosporangium mesophilum</name>
    <dbReference type="NCBI Taxonomy" id="689768"/>
    <lineage>
        <taxon>Bacteria</taxon>
        <taxon>Bacillati</taxon>
        <taxon>Actinomycetota</taxon>
        <taxon>Actinomycetes</taxon>
        <taxon>Micromonosporales</taxon>
        <taxon>Micromonosporaceae</taxon>
        <taxon>Planosporangium</taxon>
    </lineage>
</organism>
<evidence type="ECO:0000313" key="2">
    <source>
        <dbReference type="EMBL" id="GII21551.1"/>
    </source>
</evidence>
<proteinExistence type="predicted"/>
<gene>
    <name evidence="2" type="ORF">Pme01_11480</name>
</gene>
<dbReference type="SMART" id="SM00347">
    <property type="entry name" value="HTH_MARR"/>
    <property type="match status" value="1"/>
</dbReference>
<dbReference type="EMBL" id="BOON01000008">
    <property type="protein sequence ID" value="GII21551.1"/>
    <property type="molecule type" value="Genomic_DNA"/>
</dbReference>
<dbReference type="PANTHER" id="PTHR39515:SF2">
    <property type="entry name" value="HTH-TYPE TRANSCRIPTIONAL REGULATOR RV0880"/>
    <property type="match status" value="1"/>
</dbReference>
<dbReference type="InterPro" id="IPR000835">
    <property type="entry name" value="HTH_MarR-typ"/>
</dbReference>
<accession>A0A8J3TA78</accession>
<dbReference type="Pfam" id="PF01047">
    <property type="entry name" value="MarR"/>
    <property type="match status" value="1"/>
</dbReference>
<sequence>MANGGNPDPTQLAISFERLFISAVRLNPRTDISLTAVSTLRTLERDGPHRLSELAVKEGVTQPAMTQLVSRLERDGLARRCTDPTDGRVVVVRLADAGRDLLSARREARAQRLSELMGALADDDRAAILAALPALDRLADLLPP</sequence>
<dbReference type="PANTHER" id="PTHR39515">
    <property type="entry name" value="CONSERVED PROTEIN"/>
    <property type="match status" value="1"/>
</dbReference>
<evidence type="ECO:0000313" key="3">
    <source>
        <dbReference type="Proteomes" id="UP000599074"/>
    </source>
</evidence>
<feature type="domain" description="HTH marR-type" evidence="1">
    <location>
        <begin position="1"/>
        <end position="137"/>
    </location>
</feature>
<dbReference type="PROSITE" id="PS50995">
    <property type="entry name" value="HTH_MARR_2"/>
    <property type="match status" value="1"/>
</dbReference>
<dbReference type="InterPro" id="IPR036390">
    <property type="entry name" value="WH_DNA-bd_sf"/>
</dbReference>
<dbReference type="Proteomes" id="UP000599074">
    <property type="component" value="Unassembled WGS sequence"/>
</dbReference>
<name>A0A8J3TA78_9ACTN</name>